<evidence type="ECO:0000256" key="2">
    <source>
        <dbReference type="ARBA" id="ARBA00006374"/>
    </source>
</evidence>
<feature type="region of interest" description="Disordered" evidence="5">
    <location>
        <begin position="453"/>
        <end position="513"/>
    </location>
</feature>
<accession>A0A5N5SRV5</accession>
<evidence type="ECO:0000256" key="4">
    <source>
        <dbReference type="ARBA" id="ARBA00023242"/>
    </source>
</evidence>
<name>A0A5N5SRV5_9CRUS</name>
<dbReference type="GO" id="GO:0005634">
    <property type="term" value="C:nucleus"/>
    <property type="evidence" value="ECO:0007669"/>
    <property type="project" value="UniProtKB-SubCell"/>
</dbReference>
<organism evidence="6 7">
    <name type="scientific">Armadillidium nasatum</name>
    <dbReference type="NCBI Taxonomy" id="96803"/>
    <lineage>
        <taxon>Eukaryota</taxon>
        <taxon>Metazoa</taxon>
        <taxon>Ecdysozoa</taxon>
        <taxon>Arthropoda</taxon>
        <taxon>Crustacea</taxon>
        <taxon>Multicrustacea</taxon>
        <taxon>Malacostraca</taxon>
        <taxon>Eumalacostraca</taxon>
        <taxon>Peracarida</taxon>
        <taxon>Isopoda</taxon>
        <taxon>Oniscidea</taxon>
        <taxon>Crinocheta</taxon>
        <taxon>Armadillidiidae</taxon>
        <taxon>Armadillidium</taxon>
    </lineage>
</organism>
<dbReference type="InterPro" id="IPR010301">
    <property type="entry name" value="RRP1"/>
</dbReference>
<feature type="region of interest" description="Disordered" evidence="5">
    <location>
        <begin position="532"/>
        <end position="571"/>
    </location>
</feature>
<gene>
    <name evidence="6" type="primary">Nnp-1</name>
    <name evidence="6" type="ORF">Anas_07728</name>
</gene>
<dbReference type="PANTHER" id="PTHR13026:SF0">
    <property type="entry name" value="RIBOSOMAL RNA PROCESSING 1B"/>
    <property type="match status" value="1"/>
</dbReference>
<comment type="subcellular location">
    <subcellularLocation>
        <location evidence="1">Nucleus</location>
    </subcellularLocation>
</comment>
<comment type="caution">
    <text evidence="6">The sequence shown here is derived from an EMBL/GenBank/DDBJ whole genome shotgun (WGS) entry which is preliminary data.</text>
</comment>
<dbReference type="PANTHER" id="PTHR13026">
    <property type="entry name" value="NNP-1 PROTEIN NOVEL NUCLEAR PROTEIN 1 NOP52"/>
    <property type="match status" value="1"/>
</dbReference>
<keyword evidence="7" id="KW-1185">Reference proteome</keyword>
<feature type="compositionally biased region" description="Basic and acidic residues" evidence="5">
    <location>
        <begin position="453"/>
        <end position="478"/>
    </location>
</feature>
<keyword evidence="3" id="KW-0698">rRNA processing</keyword>
<dbReference type="AlphaFoldDB" id="A0A5N5SRV5"/>
<dbReference type="GO" id="GO:0030688">
    <property type="term" value="C:preribosome, small subunit precursor"/>
    <property type="evidence" value="ECO:0007669"/>
    <property type="project" value="InterPro"/>
</dbReference>
<proteinExistence type="inferred from homology"/>
<sequence>MSPATDSFAELRYTQQLGDADVNIRNKAIKRLKPYISFKSSKEGFLYEDFLKIWKGLYYCMYMSDKPLVQEDLAEEISNLIHCVSANSQKLLFFKASLDTVAREWNGIDKFRYDKFLMLVTRVLRQVLIFMSKIFWSRDVLKEFCEILESQIVCPTDDKNVKPLELKMHISDVILEELAKVGKEKLPDRVLIAVMRPFLKVLAMSGNKTYVLNVINRILHALIKQSKLGIENEEDVTAKEVVVLPKKAKKMLNDNEVESDEEIEEKDNEFVMDPRIGGVDVHLPLLQPDYIKVASAVESVAHIPEVSREQRKCLLVHAKKFRLLSEGVYPFNFPAVAQHMKQKELSKKSLKRLIEFDEEISAKRSKVIDENDIEDIENYQPEPVKNRREKKIRKELSKKKEANIKRNKLLRNNNKRRKRKIKQYQKNPKILHKFILKEKEEKLRKLEQKIEKQEGKLKQKGEKGSNDVKLKKRSDDPVKSNIEIKTVLQNNSSSNVKKKKNKSKGSVEELKTSNEGKFIQSSAENIGKVKVLKPNKTDKNKKNANIVQNKSKGKSNLQVPEKKLKKQDPWKEPLKEGEVEFNVTKKKYSKKVKSGMLMRKTPNVNTKGKTLKINLKNNTEHEFGDYSVALKQSPGIPYSAQKKPLPSALKSSDSPNLIKKSKKANSRINFIRRRSKL</sequence>
<keyword evidence="4" id="KW-0539">Nucleus</keyword>
<feature type="compositionally biased region" description="Basic and acidic residues" evidence="5">
    <location>
        <begin position="560"/>
        <end position="571"/>
    </location>
</feature>
<reference evidence="6 7" key="1">
    <citation type="journal article" date="2019" name="PLoS Biol.">
        <title>Sex chromosomes control vertical transmission of feminizing Wolbachia symbionts in an isopod.</title>
        <authorList>
            <person name="Becking T."/>
            <person name="Chebbi M.A."/>
            <person name="Giraud I."/>
            <person name="Moumen B."/>
            <person name="Laverre T."/>
            <person name="Caubet Y."/>
            <person name="Peccoud J."/>
            <person name="Gilbert C."/>
            <person name="Cordaux R."/>
        </authorList>
    </citation>
    <scope>NUCLEOTIDE SEQUENCE [LARGE SCALE GENOMIC DNA]</scope>
    <source>
        <strain evidence="6">ANa2</strain>
        <tissue evidence="6">Whole body excluding digestive tract and cuticle</tissue>
    </source>
</reference>
<evidence type="ECO:0000256" key="3">
    <source>
        <dbReference type="ARBA" id="ARBA00022552"/>
    </source>
</evidence>
<protein>
    <submittedName>
        <fullName evidence="6">Ribosomal RNA processing protein 1-like protein</fullName>
    </submittedName>
</protein>
<feature type="compositionally biased region" description="Polar residues" evidence="5">
    <location>
        <begin position="543"/>
        <end position="558"/>
    </location>
</feature>
<dbReference type="Proteomes" id="UP000326759">
    <property type="component" value="Unassembled WGS sequence"/>
</dbReference>
<dbReference type="GO" id="GO:0006364">
    <property type="term" value="P:rRNA processing"/>
    <property type="evidence" value="ECO:0007669"/>
    <property type="project" value="UniProtKB-KW"/>
</dbReference>
<feature type="compositionally biased region" description="Basic residues" evidence="5">
    <location>
        <begin position="659"/>
        <end position="677"/>
    </location>
</feature>
<feature type="region of interest" description="Disordered" evidence="5">
    <location>
        <begin position="635"/>
        <end position="677"/>
    </location>
</feature>
<evidence type="ECO:0000313" key="7">
    <source>
        <dbReference type="Proteomes" id="UP000326759"/>
    </source>
</evidence>
<dbReference type="EMBL" id="SEYY01020916">
    <property type="protein sequence ID" value="KAB7496915.1"/>
    <property type="molecule type" value="Genomic_DNA"/>
</dbReference>
<comment type="similarity">
    <text evidence="2">Belongs to the RRP1 family.</text>
</comment>
<evidence type="ECO:0000256" key="5">
    <source>
        <dbReference type="SAM" id="MobiDB-lite"/>
    </source>
</evidence>
<dbReference type="OrthoDB" id="2019504at2759"/>
<evidence type="ECO:0000313" key="6">
    <source>
        <dbReference type="EMBL" id="KAB7496915.1"/>
    </source>
</evidence>
<dbReference type="Pfam" id="PF05997">
    <property type="entry name" value="Nop52"/>
    <property type="match status" value="1"/>
</dbReference>
<evidence type="ECO:0000256" key="1">
    <source>
        <dbReference type="ARBA" id="ARBA00004123"/>
    </source>
</evidence>